<dbReference type="SUPFAM" id="SSF51645">
    <property type="entry name" value="Malate synthase G"/>
    <property type="match status" value="1"/>
</dbReference>
<sequence length="535" mass="60140">MIGTNPDVELAGPRGPRDEEVLGERALALVGRLHAELEHERQRLLAARRERQSRLDAGELFDFPAATREVRERAWTVPEPPPDLRDRRVEITGPPERKMVINALNSGARCFMADFEDATAPSWRNLVEGQINVLDAVERRIEFVAPDGRVYRLVENPVTLLVRVRGLHLPERHVRVGGQTVAGCFVDAALFLANCAEPLLKRGSGPYLYLPKLESRHEARFWNEALRLCEDQLGLDRGTVRVTVLIETLPAAFEMDEILWELRERVLGLNAGRWDYIFSAIKRLRAHSWAVLPDRSQVTMTVPFMRAYTELLVRTCHRRRAQAIGGMAAAIPSRSDPAARERALAAVAADKRREAADGFDGTWVAHPDTVATAKAEFDRVLGDRPDQRDRLREDVAVEARDLLALDRTPGERTLQGLEGAFEVALRYLATWLAGRGAVAIHGLMEDAATAEICRAQVWQWLRHKAQLADGRTVAPELAREALERAYERARAGLEEVADWPALARLGEAAELVRRLVFSDEFVEFLTLPAYERLRG</sequence>
<name>A0A1H6G006_THEAL</name>
<dbReference type="CDD" id="cd00727">
    <property type="entry name" value="malate_synt_A"/>
    <property type="match status" value="1"/>
</dbReference>
<evidence type="ECO:0000256" key="2">
    <source>
        <dbReference type="ARBA" id="ARBA00012636"/>
    </source>
</evidence>
<reference evidence="13" key="1">
    <citation type="submission" date="2016-10" db="EMBL/GenBank/DDBJ databases">
        <authorList>
            <person name="Varghese N."/>
            <person name="Submissions S."/>
        </authorList>
    </citation>
    <scope>NUCLEOTIDE SEQUENCE [LARGE SCALE GENOMIC DNA]</scope>
    <source>
        <strain evidence="13">ATCC 35263</strain>
    </source>
</reference>
<dbReference type="FunFam" id="3.20.20.360:FF:000001">
    <property type="entry name" value="Malate synthase"/>
    <property type="match status" value="1"/>
</dbReference>
<evidence type="ECO:0000256" key="4">
    <source>
        <dbReference type="ARBA" id="ARBA00022532"/>
    </source>
</evidence>
<dbReference type="Gene3D" id="3.20.20.360">
    <property type="entry name" value="Malate synthase, domain 3"/>
    <property type="match status" value="1"/>
</dbReference>
<evidence type="ECO:0000313" key="12">
    <source>
        <dbReference type="EMBL" id="SEH15245.1"/>
    </source>
</evidence>
<dbReference type="NCBIfam" id="TIGR01344">
    <property type="entry name" value="malate_syn_A"/>
    <property type="match status" value="1"/>
</dbReference>
<dbReference type="PIRSF" id="PIRSF001363">
    <property type="entry name" value="Malate_synth"/>
    <property type="match status" value="1"/>
</dbReference>
<dbReference type="AlphaFoldDB" id="A0A1H6G006"/>
<keyword evidence="13" id="KW-1185">Reference proteome</keyword>
<dbReference type="Pfam" id="PF01274">
    <property type="entry name" value="MS_TIM-barrel"/>
    <property type="match status" value="1"/>
</dbReference>
<dbReference type="Gene3D" id="1.20.1220.12">
    <property type="entry name" value="Malate synthase, domain III"/>
    <property type="match status" value="1"/>
</dbReference>
<dbReference type="EMBL" id="FNWJ01000002">
    <property type="protein sequence ID" value="SEH15245.1"/>
    <property type="molecule type" value="Genomic_DNA"/>
</dbReference>
<dbReference type="InterPro" id="IPR006252">
    <property type="entry name" value="Malate_synthA"/>
</dbReference>
<feature type="active site" description="Proton acceptor" evidence="8">
    <location>
        <position position="163"/>
    </location>
</feature>
<dbReference type="InterPro" id="IPR048355">
    <property type="entry name" value="MS_C"/>
</dbReference>
<dbReference type="InterPro" id="IPR048356">
    <property type="entry name" value="MS_N"/>
</dbReference>
<dbReference type="InterPro" id="IPR001465">
    <property type="entry name" value="Malate_synthase_TIM"/>
</dbReference>
<dbReference type="PANTHER" id="PTHR42902:SF1">
    <property type="entry name" value="MALATE SYNTHASE 1-RELATED"/>
    <property type="match status" value="1"/>
</dbReference>
<dbReference type="InterPro" id="IPR011076">
    <property type="entry name" value="Malate_synth_sf"/>
</dbReference>
<dbReference type="STRING" id="29539.SAMN02745716_1887"/>
<feature type="domain" description="Malate synthase TIM barrel" evidence="9">
    <location>
        <begin position="159"/>
        <end position="404"/>
    </location>
</feature>
<organism evidence="12 13">
    <name type="scientific">Thermoleophilum album</name>
    <dbReference type="NCBI Taxonomy" id="29539"/>
    <lineage>
        <taxon>Bacteria</taxon>
        <taxon>Bacillati</taxon>
        <taxon>Actinomycetota</taxon>
        <taxon>Thermoleophilia</taxon>
        <taxon>Thermoleophilales</taxon>
        <taxon>Thermoleophilaceae</taxon>
        <taxon>Thermoleophilum</taxon>
    </lineage>
</organism>
<dbReference type="Pfam" id="PF20659">
    <property type="entry name" value="MS_C"/>
    <property type="match status" value="1"/>
</dbReference>
<dbReference type="FunFam" id="1.20.1220.12:FF:000001">
    <property type="entry name" value="Malate synthase"/>
    <property type="match status" value="1"/>
</dbReference>
<dbReference type="Proteomes" id="UP000222056">
    <property type="component" value="Unassembled WGS sequence"/>
</dbReference>
<keyword evidence="4" id="KW-0816">Tricarboxylic acid cycle</keyword>
<gene>
    <name evidence="12" type="ORF">SAMN02745716_1887</name>
</gene>
<dbReference type="Pfam" id="PF20656">
    <property type="entry name" value="MS_N"/>
    <property type="match status" value="1"/>
</dbReference>
<comment type="similarity">
    <text evidence="1">Belongs to the malate synthase family.</text>
</comment>
<dbReference type="GO" id="GO:0006097">
    <property type="term" value="P:glyoxylate cycle"/>
    <property type="evidence" value="ECO:0007669"/>
    <property type="project" value="UniProtKB-KW"/>
</dbReference>
<dbReference type="InterPro" id="IPR044856">
    <property type="entry name" value="Malate_synth_C_sf"/>
</dbReference>
<feature type="domain" description="Malate synthase N-terminal" evidence="10">
    <location>
        <begin position="9"/>
        <end position="67"/>
    </location>
</feature>
<comment type="catalytic activity">
    <reaction evidence="6">
        <text>glyoxylate + acetyl-CoA + H2O = (S)-malate + CoA + H(+)</text>
        <dbReference type="Rhea" id="RHEA:18181"/>
        <dbReference type="ChEBI" id="CHEBI:15377"/>
        <dbReference type="ChEBI" id="CHEBI:15378"/>
        <dbReference type="ChEBI" id="CHEBI:15589"/>
        <dbReference type="ChEBI" id="CHEBI:36655"/>
        <dbReference type="ChEBI" id="CHEBI:57287"/>
        <dbReference type="ChEBI" id="CHEBI:57288"/>
        <dbReference type="EC" id="2.3.3.9"/>
    </reaction>
</comment>
<dbReference type="PANTHER" id="PTHR42902">
    <property type="entry name" value="MALATE SYNTHASE"/>
    <property type="match status" value="1"/>
</dbReference>
<proteinExistence type="inferred from homology"/>
<evidence type="ECO:0000256" key="1">
    <source>
        <dbReference type="ARBA" id="ARBA00006394"/>
    </source>
</evidence>
<dbReference type="GO" id="GO:0004474">
    <property type="term" value="F:malate synthase activity"/>
    <property type="evidence" value="ECO:0007669"/>
    <property type="project" value="UniProtKB-EC"/>
</dbReference>
<evidence type="ECO:0000256" key="3">
    <source>
        <dbReference type="ARBA" id="ARBA00022435"/>
    </source>
</evidence>
<evidence type="ECO:0000256" key="6">
    <source>
        <dbReference type="ARBA" id="ARBA00047918"/>
    </source>
</evidence>
<evidence type="ECO:0000259" key="9">
    <source>
        <dbReference type="Pfam" id="PF01274"/>
    </source>
</evidence>
<dbReference type="GO" id="GO:0006099">
    <property type="term" value="P:tricarboxylic acid cycle"/>
    <property type="evidence" value="ECO:0007669"/>
    <property type="project" value="UniProtKB-KW"/>
</dbReference>
<keyword evidence="3" id="KW-0329">Glyoxylate bypass</keyword>
<protein>
    <recommendedName>
        <fullName evidence="7">Malate synthase</fullName>
        <ecNumber evidence="2">2.3.3.9</ecNumber>
    </recommendedName>
</protein>
<dbReference type="InterPro" id="IPR046363">
    <property type="entry name" value="MS_N_TIM-barrel_dom"/>
</dbReference>
<keyword evidence="5" id="KW-0808">Transferase</keyword>
<evidence type="ECO:0000256" key="7">
    <source>
        <dbReference type="ARBA" id="ARBA00068441"/>
    </source>
</evidence>
<accession>A0A1H6G006</accession>
<feature type="active site" description="Proton donor" evidence="8">
    <location>
        <position position="446"/>
    </location>
</feature>
<dbReference type="GO" id="GO:0005737">
    <property type="term" value="C:cytoplasm"/>
    <property type="evidence" value="ECO:0007669"/>
    <property type="project" value="TreeGrafter"/>
</dbReference>
<evidence type="ECO:0000256" key="8">
    <source>
        <dbReference type="PIRSR" id="PIRSR001363-1"/>
    </source>
</evidence>
<feature type="domain" description="Malate synthase C-terminal" evidence="11">
    <location>
        <begin position="412"/>
        <end position="533"/>
    </location>
</feature>
<dbReference type="EC" id="2.3.3.9" evidence="2"/>
<evidence type="ECO:0000256" key="5">
    <source>
        <dbReference type="ARBA" id="ARBA00022679"/>
    </source>
</evidence>
<evidence type="ECO:0000259" key="11">
    <source>
        <dbReference type="Pfam" id="PF20659"/>
    </source>
</evidence>
<evidence type="ECO:0000259" key="10">
    <source>
        <dbReference type="Pfam" id="PF20656"/>
    </source>
</evidence>
<evidence type="ECO:0000313" key="13">
    <source>
        <dbReference type="Proteomes" id="UP000222056"/>
    </source>
</evidence>